<reference evidence="3" key="1">
    <citation type="journal article" date="2020" name="Microb. Ecol.">
        <title>The Under-explored Extracellular Proteome of Aero-Terrestrial Microalgae Provides Clues on Different Mechanisms of Desiccation Tolerance in Non-Model Organisms.</title>
        <authorList>
            <person name="Gonzalez-Hourcade M."/>
            <person name="Del Campo E.M."/>
            <person name="Casano L.M."/>
        </authorList>
    </citation>
    <scope>NUCLEOTIDE SEQUENCE</scope>
    <source>
        <strain evidence="3">SAG 216-12</strain>
    </source>
</reference>
<keyword evidence="2" id="KW-0732">Signal</keyword>
<evidence type="ECO:0000256" key="2">
    <source>
        <dbReference type="SAM" id="SignalP"/>
    </source>
</evidence>
<protein>
    <submittedName>
        <fullName evidence="3">Putative extracellular protein CSOL_083a</fullName>
    </submittedName>
</protein>
<name>A0A7L9QE85_9CHLO</name>
<dbReference type="EMBL" id="MT438915">
    <property type="protein sequence ID" value="QOL01162.1"/>
    <property type="molecule type" value="mRNA"/>
</dbReference>
<sequence length="284" mass="30769">MQRIAVLFLFSCWCTVQASAAIKNATVYAEELRKDARDAIAADMLAGQMNPLWSGYATLNNQIPVPVAVNCRNPEPQDGVASKSASAKQYFDDVAYITGDSFHPVTARHPKGDYNESWSLGIQIGGGCLIGSDNKPSCDLNFNAITRASGTSQIRRVPKDGTVEFVSCSVTMDTTTESSSTCFEDDSTTVLKIKTGFPENSISSIKFLSTYKDTAPEGPPGLYTLVYWCQFSFNPTTQINSAIDPSRNEFGNDQRISSIVPRVENNFGPAGNGGNLGRRLFGRG</sequence>
<evidence type="ECO:0000256" key="1">
    <source>
        <dbReference type="SAM" id="MobiDB-lite"/>
    </source>
</evidence>
<accession>A0A7L9QE85</accession>
<dbReference type="AlphaFoldDB" id="A0A7L9QE85"/>
<evidence type="ECO:0000313" key="3">
    <source>
        <dbReference type="EMBL" id="QOL01162.1"/>
    </source>
</evidence>
<feature type="region of interest" description="Disordered" evidence="1">
    <location>
        <begin position="263"/>
        <end position="284"/>
    </location>
</feature>
<proteinExistence type="evidence at transcript level"/>
<organism evidence="3">
    <name type="scientific">Pseudococcomyxa simplex</name>
    <dbReference type="NCBI Taxonomy" id="464287"/>
    <lineage>
        <taxon>Eukaryota</taxon>
        <taxon>Viridiplantae</taxon>
        <taxon>Chlorophyta</taxon>
        <taxon>core chlorophytes</taxon>
        <taxon>Trebouxiophyceae</taxon>
        <taxon>Chlorellales</taxon>
        <taxon>Oocystaceae</taxon>
        <taxon>Pseudococcomyxa</taxon>
    </lineage>
</organism>
<feature type="chain" id="PRO_5029499680" evidence="2">
    <location>
        <begin position="19"/>
        <end position="284"/>
    </location>
</feature>
<feature type="signal peptide" evidence="2">
    <location>
        <begin position="1"/>
        <end position="18"/>
    </location>
</feature>